<evidence type="ECO:0000313" key="1">
    <source>
        <dbReference type="EMBL" id="KAI4315964.1"/>
    </source>
</evidence>
<sequence length="775" mass="86643">MENIDYSSHGLIGKDKLVCQAVYKVSSEGLWNLHNPLKISTSLLIFQIIVIFIVSRITYFLLRPFHQTMLTSQIVAGIIMGPSCLGKDKAYFEILFPMGSRLVISTFAEFGILFYFFKAGVQVNPSYILNIGREPIVIGIVGNWVSAIFSGVTFIIVKSVANIPKEIEPSILLIVVNGAFTSFVVLSDFLRELKILNSEIGRLALSSALISDAVSWLVIFLIFRVGMLSYRPIAETVMIVSYFSVVFFLFRPMVIWISKRNPDGKPMTQTHFLAIICMLFFVSFSAQYVGIKGFFGAYMFGLILPDGPPLGSVLSDKFDSIFSALLVPVYCAISGFNTDTSELADPLTTNIECIILSGYIGKFVGTILSSLYLQFQTRDSFALALIMCCKGISELCLNSALYATKDSTMKIFTLLVINLVVITGLLTPIVHYIYDPSRKYKSYIRKTIIDSDKDLDFRILACIYGEENVYPMINLLQLSHPPNTKPLSVFVIQLMELTGRAASILKKNTTKVKSFSKMTPIQHIANVFDQFELQHKEGFTVQNFTANAPFATMHEDICTMAMDKRTNIVILPFHKQWTVDGQAEVSHPLIRTVNQNVLKRVPCSVGILIDRSHMAGKVLIISENSCYRIAMIFLGGNDDREALAYAMHMVGHSHVTLTIVCISSERDRKHINKKNNCSLSEYVKACAMSRGDVSFNEEIVQDGAGTTEVIRKMESNVDMVIVGRHQDTSFSSILGLTEWSEHPELGPVGDLLASSDFRFSVLVVQEKFSRYDSWI</sequence>
<protein>
    <submittedName>
        <fullName evidence="1">Uncharacterized protein</fullName>
    </submittedName>
</protein>
<comment type="caution">
    <text evidence="1">The sequence shown here is derived from an EMBL/GenBank/DDBJ whole genome shotgun (WGS) entry which is preliminary data.</text>
</comment>
<evidence type="ECO:0000313" key="2">
    <source>
        <dbReference type="Proteomes" id="UP000828941"/>
    </source>
</evidence>
<dbReference type="Proteomes" id="UP000828941">
    <property type="component" value="Chromosome 10"/>
</dbReference>
<reference evidence="1 2" key="1">
    <citation type="journal article" date="2022" name="DNA Res.">
        <title>Chromosomal-level genome assembly of the orchid tree Bauhinia variegata (Leguminosae; Cercidoideae) supports the allotetraploid origin hypothesis of Bauhinia.</title>
        <authorList>
            <person name="Zhong Y."/>
            <person name="Chen Y."/>
            <person name="Zheng D."/>
            <person name="Pang J."/>
            <person name="Liu Y."/>
            <person name="Luo S."/>
            <person name="Meng S."/>
            <person name="Qian L."/>
            <person name="Wei D."/>
            <person name="Dai S."/>
            <person name="Zhou R."/>
        </authorList>
    </citation>
    <scope>NUCLEOTIDE SEQUENCE [LARGE SCALE GENOMIC DNA]</scope>
    <source>
        <strain evidence="1">BV-YZ2020</strain>
    </source>
</reference>
<gene>
    <name evidence="1" type="ORF">L6164_023987</name>
</gene>
<dbReference type="EMBL" id="CM039435">
    <property type="protein sequence ID" value="KAI4315964.1"/>
    <property type="molecule type" value="Genomic_DNA"/>
</dbReference>
<organism evidence="1 2">
    <name type="scientific">Bauhinia variegata</name>
    <name type="common">Purple orchid tree</name>
    <name type="synonym">Phanera variegata</name>
    <dbReference type="NCBI Taxonomy" id="167791"/>
    <lineage>
        <taxon>Eukaryota</taxon>
        <taxon>Viridiplantae</taxon>
        <taxon>Streptophyta</taxon>
        <taxon>Embryophyta</taxon>
        <taxon>Tracheophyta</taxon>
        <taxon>Spermatophyta</taxon>
        <taxon>Magnoliopsida</taxon>
        <taxon>eudicotyledons</taxon>
        <taxon>Gunneridae</taxon>
        <taxon>Pentapetalae</taxon>
        <taxon>rosids</taxon>
        <taxon>fabids</taxon>
        <taxon>Fabales</taxon>
        <taxon>Fabaceae</taxon>
        <taxon>Cercidoideae</taxon>
        <taxon>Cercideae</taxon>
        <taxon>Bauhiniinae</taxon>
        <taxon>Bauhinia</taxon>
    </lineage>
</organism>
<keyword evidence="2" id="KW-1185">Reference proteome</keyword>
<proteinExistence type="predicted"/>
<accession>A0ACB9LXP7</accession>
<name>A0ACB9LXP7_BAUVA</name>